<sequence>MEEDKVKPTYFFYLFDSLFLLFLSLSLSHLKRRAIFPTDEFNGIKRYAACDERQGSHIVWFGPNNPCTSRLKAQHISAAPAQSATHAPTLRREVTASLALSHIHGGYPPNETSGGQTHISGEIDDWLVLIFHNLMLFAAI</sequence>
<organism evidence="2 3">
    <name type="scientific">Echinococcus granulosus</name>
    <name type="common">Hydatid tapeworm</name>
    <dbReference type="NCBI Taxonomy" id="6210"/>
    <lineage>
        <taxon>Eukaryota</taxon>
        <taxon>Metazoa</taxon>
        <taxon>Spiralia</taxon>
        <taxon>Lophotrochozoa</taxon>
        <taxon>Platyhelminthes</taxon>
        <taxon>Cestoda</taxon>
        <taxon>Eucestoda</taxon>
        <taxon>Cyclophyllidea</taxon>
        <taxon>Taeniidae</taxon>
        <taxon>Echinococcus</taxon>
        <taxon>Echinococcus granulosus group</taxon>
    </lineage>
</organism>
<dbReference type="AlphaFoldDB" id="W6U040"/>
<accession>W6U040</accession>
<dbReference type="KEGG" id="egl:EGR_11324"/>
<proteinExistence type="predicted"/>
<dbReference type="RefSeq" id="XP_024345022.1">
    <property type="nucleotide sequence ID" value="XM_024500564.1"/>
</dbReference>
<keyword evidence="3" id="KW-1185">Reference proteome</keyword>
<name>W6U040_ECHGR</name>
<feature type="transmembrane region" description="Helical" evidence="1">
    <location>
        <begin position="12"/>
        <end position="30"/>
    </location>
</feature>
<evidence type="ECO:0000313" key="3">
    <source>
        <dbReference type="Proteomes" id="UP000019149"/>
    </source>
</evidence>
<comment type="caution">
    <text evidence="2">The sequence shown here is derived from an EMBL/GenBank/DDBJ whole genome shotgun (WGS) entry which is preliminary data.</text>
</comment>
<keyword evidence="1" id="KW-0472">Membrane</keyword>
<keyword evidence="1" id="KW-1133">Transmembrane helix</keyword>
<reference evidence="2 3" key="1">
    <citation type="journal article" date="2013" name="Nat. Genet.">
        <title>The genome of the hydatid tapeworm Echinococcus granulosus.</title>
        <authorList>
            <person name="Zheng H."/>
            <person name="Zhang W."/>
            <person name="Zhang L."/>
            <person name="Zhang Z."/>
            <person name="Li J."/>
            <person name="Lu G."/>
            <person name="Zhu Y."/>
            <person name="Wang Y."/>
            <person name="Huang Y."/>
            <person name="Liu J."/>
            <person name="Kang H."/>
            <person name="Chen J."/>
            <person name="Wang L."/>
            <person name="Chen A."/>
            <person name="Yu S."/>
            <person name="Gao Z."/>
            <person name="Jin L."/>
            <person name="Gu W."/>
            <person name="Wang Z."/>
            <person name="Zhao L."/>
            <person name="Shi B."/>
            <person name="Wen H."/>
            <person name="Lin R."/>
            <person name="Jones M.K."/>
            <person name="Brejova B."/>
            <person name="Vinar T."/>
            <person name="Zhao G."/>
            <person name="McManus D.P."/>
            <person name="Chen Z."/>
            <person name="Zhou Y."/>
            <person name="Wang S."/>
        </authorList>
    </citation>
    <scope>NUCLEOTIDE SEQUENCE [LARGE SCALE GENOMIC DNA]</scope>
</reference>
<keyword evidence="1" id="KW-0812">Transmembrane</keyword>
<gene>
    <name evidence="2" type="ORF">EGR_11324</name>
</gene>
<evidence type="ECO:0000313" key="2">
    <source>
        <dbReference type="EMBL" id="EUB53826.1"/>
    </source>
</evidence>
<dbReference type="CTD" id="36347030"/>
<dbReference type="EMBL" id="APAU02000921">
    <property type="protein sequence ID" value="EUB53826.1"/>
    <property type="molecule type" value="Genomic_DNA"/>
</dbReference>
<dbReference type="Proteomes" id="UP000019149">
    <property type="component" value="Unassembled WGS sequence"/>
</dbReference>
<dbReference type="GeneID" id="36347030"/>
<evidence type="ECO:0000256" key="1">
    <source>
        <dbReference type="SAM" id="Phobius"/>
    </source>
</evidence>
<protein>
    <submittedName>
        <fullName evidence="2">Uncharacterized protein</fullName>
    </submittedName>
</protein>